<dbReference type="RefSeq" id="WP_091651893.1">
    <property type="nucleotide sequence ID" value="NZ_FNHQ01000027.1"/>
</dbReference>
<accession>A0A1G9Z2Y8</accession>
<reference evidence="2 3" key="1">
    <citation type="submission" date="2016-10" db="EMBL/GenBank/DDBJ databases">
        <authorList>
            <person name="de Groot N.N."/>
        </authorList>
    </citation>
    <scope>NUCLEOTIDE SEQUENCE [LARGE SCALE GENOMIC DNA]</scope>
    <source>
        <strain evidence="2 3">DSM 16981</strain>
    </source>
</reference>
<keyword evidence="3" id="KW-1185">Reference proteome</keyword>
<dbReference type="InterPro" id="IPR029068">
    <property type="entry name" value="Glyas_Bleomycin-R_OHBP_Dase"/>
</dbReference>
<evidence type="ECO:0000313" key="2">
    <source>
        <dbReference type="EMBL" id="SDN15714.1"/>
    </source>
</evidence>
<feature type="domain" description="VOC" evidence="1">
    <location>
        <begin position="4"/>
        <end position="119"/>
    </location>
</feature>
<dbReference type="OrthoDB" id="6874672at2"/>
<protein>
    <recommendedName>
        <fullName evidence="1">VOC domain-containing protein</fullName>
    </recommendedName>
</protein>
<proteinExistence type="predicted"/>
<dbReference type="STRING" id="349095.SAMN05660299_02223"/>
<evidence type="ECO:0000259" key="1">
    <source>
        <dbReference type="PROSITE" id="PS51819"/>
    </source>
</evidence>
<dbReference type="AlphaFoldDB" id="A0A1G9Z2Y8"/>
<dbReference type="Gene3D" id="3.10.180.10">
    <property type="entry name" value="2,3-Dihydroxybiphenyl 1,2-Dioxygenase, domain 1"/>
    <property type="match status" value="1"/>
</dbReference>
<dbReference type="CDD" id="cd06587">
    <property type="entry name" value="VOC"/>
    <property type="match status" value="1"/>
</dbReference>
<organism evidence="2 3">
    <name type="scientific">Megasphaera paucivorans</name>
    <dbReference type="NCBI Taxonomy" id="349095"/>
    <lineage>
        <taxon>Bacteria</taxon>
        <taxon>Bacillati</taxon>
        <taxon>Bacillota</taxon>
        <taxon>Negativicutes</taxon>
        <taxon>Veillonellales</taxon>
        <taxon>Veillonellaceae</taxon>
        <taxon>Megasphaera</taxon>
    </lineage>
</organism>
<dbReference type="SUPFAM" id="SSF54593">
    <property type="entry name" value="Glyoxalase/Bleomycin resistance protein/Dihydroxybiphenyl dioxygenase"/>
    <property type="match status" value="1"/>
</dbReference>
<name>A0A1G9Z2Y8_9FIRM</name>
<sequence>MNSWLEHNAIKVQNMDWYVQFFDDVFGMKVRKIMGQAPKRKIWLWGGIQLNETIEFHSPEGREEHLGIMTDNVIEVLEKAYAYGVAELQEGHNWIQLPDGLHIEVIGGKSDVIQQAISLKPWIECDK</sequence>
<dbReference type="Proteomes" id="UP000199309">
    <property type="component" value="Unassembled WGS sequence"/>
</dbReference>
<dbReference type="PROSITE" id="PS51819">
    <property type="entry name" value="VOC"/>
    <property type="match status" value="1"/>
</dbReference>
<dbReference type="EMBL" id="FNHQ01000027">
    <property type="protein sequence ID" value="SDN15714.1"/>
    <property type="molecule type" value="Genomic_DNA"/>
</dbReference>
<dbReference type="InterPro" id="IPR037523">
    <property type="entry name" value="VOC_core"/>
</dbReference>
<evidence type="ECO:0000313" key="3">
    <source>
        <dbReference type="Proteomes" id="UP000199309"/>
    </source>
</evidence>
<gene>
    <name evidence="2" type="ORF">SAMN05660299_02223</name>
</gene>